<protein>
    <recommendedName>
        <fullName evidence="3">Exonuclease domain-containing protein</fullName>
    </recommendedName>
</protein>
<keyword evidence="2" id="KW-1185">Reference proteome</keyword>
<dbReference type="InterPro" id="IPR036397">
    <property type="entry name" value="RNaseH_sf"/>
</dbReference>
<comment type="caution">
    <text evidence="1">The sequence shown here is derived from an EMBL/GenBank/DDBJ whole genome shotgun (WGS) entry which is preliminary data.</text>
</comment>
<organism evidence="1 2">
    <name type="scientific">Limosilactobacillus oris F0423</name>
    <dbReference type="NCBI Taxonomy" id="944562"/>
    <lineage>
        <taxon>Bacteria</taxon>
        <taxon>Bacillati</taxon>
        <taxon>Bacillota</taxon>
        <taxon>Bacilli</taxon>
        <taxon>Lactobacillales</taxon>
        <taxon>Lactobacillaceae</taxon>
        <taxon>Limosilactobacillus</taxon>
    </lineage>
</organism>
<gene>
    <name evidence="1" type="ORF">HMPREF9102_1213</name>
</gene>
<evidence type="ECO:0000313" key="1">
    <source>
        <dbReference type="EMBL" id="EGS36035.1"/>
    </source>
</evidence>
<evidence type="ECO:0008006" key="3">
    <source>
        <dbReference type="Google" id="ProtNLM"/>
    </source>
</evidence>
<reference evidence="1 2" key="1">
    <citation type="submission" date="2011-05" db="EMBL/GenBank/DDBJ databases">
        <authorList>
            <person name="Durkin A.S."/>
            <person name="Kim M."/>
            <person name="Radune D."/>
            <person name="Hostetler J."/>
            <person name="Torralba M."/>
            <person name="Gillis M."/>
            <person name="Methe B."/>
            <person name="Sutton G."/>
            <person name="Nelson K.E."/>
        </authorList>
    </citation>
    <scope>NUCLEOTIDE SEQUENCE [LARGE SCALE GENOMIC DNA]</scope>
    <source>
        <strain evidence="1 2">F0423</strain>
    </source>
</reference>
<dbReference type="EMBL" id="AFTL01000019">
    <property type="protein sequence ID" value="EGS36035.1"/>
    <property type="molecule type" value="Genomic_DNA"/>
</dbReference>
<sequence length="251" mass="29412">MGKRRRQMIKLAENAHFSDEFEQMLAKSGITRFEGNTMADGENFNKLVFTKSGREPQTLAELRQLLNSGKKLLSLDFEFYSDPKGHQWIREIAGKQFGSPNYFQYRLFNNEMTLERQLEFLQEVDIPYSETANYSYFQIRNHLLEILNMIDPDYVVCWGDAIDFNALDREEQRAHIKQKHRLTVSIPRIDLARLVGREVFQNSATLSLEKMGKLLGIKGTEPRHVAINDVRLLDRILQFYARDLNEELFDN</sequence>
<dbReference type="Gene3D" id="3.30.420.10">
    <property type="entry name" value="Ribonuclease H-like superfamily/Ribonuclease H"/>
    <property type="match status" value="1"/>
</dbReference>
<evidence type="ECO:0000313" key="2">
    <source>
        <dbReference type="Proteomes" id="UP000006035"/>
    </source>
</evidence>
<proteinExistence type="predicted"/>
<dbReference type="Proteomes" id="UP000006035">
    <property type="component" value="Unassembled WGS sequence"/>
</dbReference>
<dbReference type="SUPFAM" id="SSF53098">
    <property type="entry name" value="Ribonuclease H-like"/>
    <property type="match status" value="1"/>
</dbReference>
<accession>A0ABN0D352</accession>
<dbReference type="InterPro" id="IPR012337">
    <property type="entry name" value="RNaseH-like_sf"/>
</dbReference>
<name>A0ABN0D352_9LACO</name>